<dbReference type="InterPro" id="IPR004176">
    <property type="entry name" value="Clp_R_N"/>
</dbReference>
<dbReference type="Pfam" id="PF02861">
    <property type="entry name" value="Clp_N"/>
    <property type="match status" value="2"/>
</dbReference>
<keyword evidence="3" id="KW-0645">Protease</keyword>
<dbReference type="RefSeq" id="WP_344466705.1">
    <property type="nucleotide sequence ID" value="NZ_BAAANT010000022.1"/>
</dbReference>
<keyword evidence="1" id="KW-0677">Repeat</keyword>
<keyword evidence="4" id="KW-1185">Reference proteome</keyword>
<dbReference type="PANTHER" id="PTHR47016">
    <property type="entry name" value="ATP-DEPENDENT CLP PROTEASE ATP-BINDING SUBUNIT CLPT1, CHLOROPLASTIC"/>
    <property type="match status" value="1"/>
</dbReference>
<evidence type="ECO:0000313" key="3">
    <source>
        <dbReference type="EMBL" id="GAA2147718.1"/>
    </source>
</evidence>
<gene>
    <name evidence="3" type="ORF">GCM10009760_38900</name>
</gene>
<evidence type="ECO:0000256" key="1">
    <source>
        <dbReference type="PROSITE-ProRule" id="PRU01251"/>
    </source>
</evidence>
<sequence length="186" mass="19065">MFERFSEGARRSVVLGREEARRLRHDHIGTEHLLLGILGQPDDPAAALLIDAGLDVVTARGVVARLLGAPHPQVDEAALAAIGVDLEAVREAVEATFGAGALDAPAGPPGRRRKGAVRFTPRAKQVLALAVRAAAGGGGGRIEVGHLLLGVLREGGGIGVRVLRESGVDLAAAGAAVERTLPSRAA</sequence>
<evidence type="ECO:0000259" key="2">
    <source>
        <dbReference type="PROSITE" id="PS51903"/>
    </source>
</evidence>
<proteinExistence type="predicted"/>
<protein>
    <submittedName>
        <fullName evidence="3">Clp protease N-terminal domain-containing protein</fullName>
    </submittedName>
</protein>
<dbReference type="InterPro" id="IPR044217">
    <property type="entry name" value="CLPT1/2"/>
</dbReference>
<dbReference type="Proteomes" id="UP001422759">
    <property type="component" value="Unassembled WGS sequence"/>
</dbReference>
<dbReference type="SUPFAM" id="SSF81923">
    <property type="entry name" value="Double Clp-N motif"/>
    <property type="match status" value="2"/>
</dbReference>
<dbReference type="InterPro" id="IPR036628">
    <property type="entry name" value="Clp_N_dom_sf"/>
</dbReference>
<name>A0ABN2ZU94_9ACTN</name>
<dbReference type="GO" id="GO:0008233">
    <property type="term" value="F:peptidase activity"/>
    <property type="evidence" value="ECO:0007669"/>
    <property type="project" value="UniProtKB-KW"/>
</dbReference>
<evidence type="ECO:0000313" key="4">
    <source>
        <dbReference type="Proteomes" id="UP001422759"/>
    </source>
</evidence>
<comment type="caution">
    <text evidence="3">The sequence shown here is derived from an EMBL/GenBank/DDBJ whole genome shotgun (WGS) entry which is preliminary data.</text>
</comment>
<feature type="domain" description="Clp R" evidence="2">
    <location>
        <begin position="2"/>
        <end position="183"/>
    </location>
</feature>
<dbReference type="PROSITE" id="PS51903">
    <property type="entry name" value="CLP_R"/>
    <property type="match status" value="1"/>
</dbReference>
<accession>A0ABN2ZU94</accession>
<organism evidence="3 4">
    <name type="scientific">Kitasatospora kazusensis</name>
    <dbReference type="NCBI Taxonomy" id="407974"/>
    <lineage>
        <taxon>Bacteria</taxon>
        <taxon>Bacillati</taxon>
        <taxon>Actinomycetota</taxon>
        <taxon>Actinomycetes</taxon>
        <taxon>Kitasatosporales</taxon>
        <taxon>Streptomycetaceae</taxon>
        <taxon>Kitasatospora</taxon>
    </lineage>
</organism>
<dbReference type="GO" id="GO:0006508">
    <property type="term" value="P:proteolysis"/>
    <property type="evidence" value="ECO:0007669"/>
    <property type="project" value="UniProtKB-KW"/>
</dbReference>
<keyword evidence="3" id="KW-0378">Hydrolase</keyword>
<reference evidence="3 4" key="1">
    <citation type="journal article" date="2019" name="Int. J. Syst. Evol. Microbiol.">
        <title>The Global Catalogue of Microorganisms (GCM) 10K type strain sequencing project: providing services to taxonomists for standard genome sequencing and annotation.</title>
        <authorList>
            <consortium name="The Broad Institute Genomics Platform"/>
            <consortium name="The Broad Institute Genome Sequencing Center for Infectious Disease"/>
            <person name="Wu L."/>
            <person name="Ma J."/>
        </authorList>
    </citation>
    <scope>NUCLEOTIDE SEQUENCE [LARGE SCALE GENOMIC DNA]</scope>
    <source>
        <strain evidence="3 4">JCM 14560</strain>
    </source>
</reference>
<dbReference type="EMBL" id="BAAANT010000022">
    <property type="protein sequence ID" value="GAA2147718.1"/>
    <property type="molecule type" value="Genomic_DNA"/>
</dbReference>
<dbReference type="Gene3D" id="1.10.1780.10">
    <property type="entry name" value="Clp, N-terminal domain"/>
    <property type="match status" value="2"/>
</dbReference>
<dbReference type="PANTHER" id="PTHR47016:SF5">
    <property type="entry name" value="CLP DOMAIN SUPERFAMILY PROTEIN"/>
    <property type="match status" value="1"/>
</dbReference>